<evidence type="ECO:0000313" key="3">
    <source>
        <dbReference type="EMBL" id="RWW99646.1"/>
    </source>
</evidence>
<dbReference type="PROSITE" id="PS50093">
    <property type="entry name" value="PKD"/>
    <property type="match status" value="1"/>
</dbReference>
<dbReference type="CDD" id="cd00146">
    <property type="entry name" value="PKD"/>
    <property type="match status" value="1"/>
</dbReference>
<name>A0A3S3SE02_9FLAO</name>
<feature type="domain" description="PKD" evidence="2">
    <location>
        <begin position="383"/>
        <end position="442"/>
    </location>
</feature>
<proteinExistence type="predicted"/>
<dbReference type="InterPro" id="IPR026341">
    <property type="entry name" value="T9SS_type_B"/>
</dbReference>
<feature type="chain" id="PRO_5018676195" evidence="1">
    <location>
        <begin position="30"/>
        <end position="767"/>
    </location>
</feature>
<organism evidence="3 4">
    <name type="scientific">Flavobacterium cerinum</name>
    <dbReference type="NCBI Taxonomy" id="2502784"/>
    <lineage>
        <taxon>Bacteria</taxon>
        <taxon>Pseudomonadati</taxon>
        <taxon>Bacteroidota</taxon>
        <taxon>Flavobacteriia</taxon>
        <taxon>Flavobacteriales</taxon>
        <taxon>Flavobacteriaceae</taxon>
        <taxon>Flavobacterium</taxon>
    </lineage>
</organism>
<accession>A0A3S3SE02</accession>
<evidence type="ECO:0000256" key="1">
    <source>
        <dbReference type="SAM" id="SignalP"/>
    </source>
</evidence>
<dbReference type="Pfam" id="PF13585">
    <property type="entry name" value="CHU_C"/>
    <property type="match status" value="1"/>
</dbReference>
<dbReference type="Gene3D" id="2.60.40.10">
    <property type="entry name" value="Immunoglobulins"/>
    <property type="match status" value="1"/>
</dbReference>
<keyword evidence="4" id="KW-1185">Reference proteome</keyword>
<dbReference type="SUPFAM" id="SSF49299">
    <property type="entry name" value="PKD domain"/>
    <property type="match status" value="1"/>
</dbReference>
<dbReference type="EMBL" id="SBII01000008">
    <property type="protein sequence ID" value="RWW99646.1"/>
    <property type="molecule type" value="Genomic_DNA"/>
</dbReference>
<dbReference type="InterPro" id="IPR000601">
    <property type="entry name" value="PKD_dom"/>
</dbReference>
<dbReference type="Pfam" id="PF18911">
    <property type="entry name" value="PKD_4"/>
    <property type="match status" value="1"/>
</dbReference>
<dbReference type="AlphaFoldDB" id="A0A3S3SE02"/>
<dbReference type="InterPro" id="IPR013783">
    <property type="entry name" value="Ig-like_fold"/>
</dbReference>
<dbReference type="InterPro" id="IPR011044">
    <property type="entry name" value="Quino_amine_DH_bsu"/>
</dbReference>
<dbReference type="InterPro" id="IPR035986">
    <property type="entry name" value="PKD_dom_sf"/>
</dbReference>
<dbReference type="NCBIfam" id="TIGR04131">
    <property type="entry name" value="Bac_Flav_CTERM"/>
    <property type="match status" value="1"/>
</dbReference>
<evidence type="ECO:0000259" key="2">
    <source>
        <dbReference type="PROSITE" id="PS50093"/>
    </source>
</evidence>
<dbReference type="Proteomes" id="UP000287527">
    <property type="component" value="Unassembled WGS sequence"/>
</dbReference>
<comment type="caution">
    <text evidence="3">The sequence shown here is derived from an EMBL/GenBank/DDBJ whole genome shotgun (WGS) entry which is preliminary data.</text>
</comment>
<dbReference type="InterPro" id="IPR022409">
    <property type="entry name" value="PKD/Chitinase_dom"/>
</dbReference>
<feature type="signal peptide" evidence="1">
    <location>
        <begin position="1"/>
        <end position="29"/>
    </location>
</feature>
<dbReference type="SMART" id="SM00089">
    <property type="entry name" value="PKD"/>
    <property type="match status" value="1"/>
</dbReference>
<dbReference type="InterPro" id="IPR015943">
    <property type="entry name" value="WD40/YVTN_repeat-like_dom_sf"/>
</dbReference>
<protein>
    <submittedName>
        <fullName evidence="3">T9SS type B sorting domain-containing protein</fullName>
    </submittedName>
</protein>
<gene>
    <name evidence="3" type="ORF">EPI11_11895</name>
</gene>
<dbReference type="Gene3D" id="2.130.10.10">
    <property type="entry name" value="YVTN repeat-like/Quinoprotein amine dehydrogenase"/>
    <property type="match status" value="1"/>
</dbReference>
<dbReference type="OrthoDB" id="9765926at2"/>
<reference evidence="3 4" key="1">
    <citation type="submission" date="2019-01" db="EMBL/GenBank/DDBJ databases">
        <title>Flavobacterium sp. nov.,isolated from freshwater.</title>
        <authorList>
            <person name="Zhang R."/>
            <person name="Du Z.-J."/>
        </authorList>
    </citation>
    <scope>NUCLEOTIDE SEQUENCE [LARGE SCALE GENOMIC DNA]</scope>
    <source>
        <strain evidence="3 4">1E403</strain>
    </source>
</reference>
<sequence>MLCKALRMRGTKFLMGILCIIAWNTNAQQDNNWYFGRMAGLNFSNGRPVAITNSKMTTMEGSAAISSQNGDLRFYTNGIYVWNKNNQIMPHGSDLLGDQSTTQSAIIIQKPGQKDRYYIFAADDAGGPNGLTFSEVDMTADGGKGDVISKNTRLITPVTEKIAAVQHFNGIDVWVTTHQWGSNAFYSYKVTAAGVSTTPVISYAGLVVNGADNSGHYAGWMSFSPNGTRIAMANGLFAAELFDFDAATGIVSNAVTVKSPAECYGVEFSPNSKLLYLSSDNKIYQYQVNAPNVAQSQIEVGKIDVASSLKLGPDSKIYVVHKYLAKSLSVINYPDVVGTGCNLVYEAVDLGGKETFVGLPNFMTTPFYVLDIKMASDCSDTAVYFTATTTMDSDTVLWDFGDGNTSTSLNVTHTYAKTGIYVVKAKAKRGTSTRYYTKTITVLKAPVAIQPADMITCGNEESAAVFHLSDQDAAILGEQQAVNYLVSYHISLSDAETGNNPLPNNYTVNTGSQTLYARVYSDTGICYAVTSFKLTVASKPIIDMKDSYGYCQGSSIILLAPAGMDSYLWSTGETTPSVRIDKAGTYTLTVTKKTGATVCETTKSITVHESYQPVIKDIEVNEWTSNNNSITIITEGEGDYEYSIDGSNYQESNVFNQLVPGQYKVIVREKNGCGFTEDKVVLLMYPKYFTPNGDGFHDTWQVDNAYYDPKMIVYIFDRYGKLLTSFKGNTPGWDGTFNGNKLPATDYWFIVHRSNGKEYKGHFAMMR</sequence>
<evidence type="ECO:0000313" key="4">
    <source>
        <dbReference type="Proteomes" id="UP000287527"/>
    </source>
</evidence>
<keyword evidence="1" id="KW-0732">Signal</keyword>
<dbReference type="SUPFAM" id="SSF50969">
    <property type="entry name" value="YVTN repeat-like/Quinoprotein amine dehydrogenase"/>
    <property type="match status" value="1"/>
</dbReference>